<dbReference type="GO" id="GO:0046872">
    <property type="term" value="F:metal ion binding"/>
    <property type="evidence" value="ECO:0007669"/>
    <property type="project" value="UniProtKB-KW"/>
</dbReference>
<evidence type="ECO:0000256" key="4">
    <source>
        <dbReference type="ARBA" id="ARBA00023239"/>
    </source>
</evidence>
<comment type="caution">
    <text evidence="6">The sequence shown here is derived from an EMBL/GenBank/DDBJ whole genome shotgun (WGS) entry which is preliminary data.</text>
</comment>
<organism evidence="6 7">
    <name type="scientific">Roseovarius mucosus DSM 17069</name>
    <dbReference type="NCBI Taxonomy" id="1288298"/>
    <lineage>
        <taxon>Bacteria</taxon>
        <taxon>Pseudomonadati</taxon>
        <taxon>Pseudomonadota</taxon>
        <taxon>Alphaproteobacteria</taxon>
        <taxon>Rhodobacterales</taxon>
        <taxon>Roseobacteraceae</taxon>
        <taxon>Roseovarius</taxon>
    </lineage>
</organism>
<gene>
    <name evidence="6" type="ORF">rosmuc_00109</name>
</gene>
<protein>
    <recommendedName>
        <fullName evidence="5">CENP-V/GFA domain-containing protein</fullName>
    </recommendedName>
</protein>
<reference evidence="6 7" key="1">
    <citation type="submission" date="2013-01" db="EMBL/GenBank/DDBJ databases">
        <authorList>
            <person name="Fiebig A."/>
            <person name="Goeker M."/>
            <person name="Klenk H.-P.P."/>
        </authorList>
    </citation>
    <scope>NUCLEOTIDE SEQUENCE [LARGE SCALE GENOMIC DNA]</scope>
    <source>
        <strain evidence="6 7">DSM 17069</strain>
    </source>
</reference>
<evidence type="ECO:0000256" key="3">
    <source>
        <dbReference type="ARBA" id="ARBA00022833"/>
    </source>
</evidence>
<accession>A0A0A0HNW5</accession>
<keyword evidence="4" id="KW-0456">Lyase</keyword>
<dbReference type="HOGENOM" id="CLU_055491_4_1_5"/>
<dbReference type="RefSeq" id="WP_037276039.1">
    <property type="nucleotide sequence ID" value="NZ_KN293991.1"/>
</dbReference>
<dbReference type="EMBL" id="AONH01000001">
    <property type="protein sequence ID" value="KGM89517.1"/>
    <property type="molecule type" value="Genomic_DNA"/>
</dbReference>
<evidence type="ECO:0000313" key="7">
    <source>
        <dbReference type="Proteomes" id="UP000030021"/>
    </source>
</evidence>
<dbReference type="eggNOG" id="COG3791">
    <property type="taxonomic scope" value="Bacteria"/>
</dbReference>
<proteinExistence type="inferred from homology"/>
<dbReference type="Proteomes" id="UP000030021">
    <property type="component" value="Unassembled WGS sequence"/>
</dbReference>
<dbReference type="GO" id="GO:0016846">
    <property type="term" value="F:carbon-sulfur lyase activity"/>
    <property type="evidence" value="ECO:0007669"/>
    <property type="project" value="InterPro"/>
</dbReference>
<evidence type="ECO:0000313" key="6">
    <source>
        <dbReference type="EMBL" id="KGM89517.1"/>
    </source>
</evidence>
<dbReference type="Pfam" id="PF04828">
    <property type="entry name" value="GFA"/>
    <property type="match status" value="1"/>
</dbReference>
<evidence type="ECO:0000259" key="5">
    <source>
        <dbReference type="PROSITE" id="PS51891"/>
    </source>
</evidence>
<dbReference type="SUPFAM" id="SSF51316">
    <property type="entry name" value="Mss4-like"/>
    <property type="match status" value="1"/>
</dbReference>
<name>A0A0A0HNW5_9RHOB</name>
<keyword evidence="3" id="KW-0862">Zinc</keyword>
<dbReference type="InterPro" id="IPR011057">
    <property type="entry name" value="Mss4-like_sf"/>
</dbReference>
<dbReference type="PATRIC" id="fig|1288298.3.peg.108"/>
<dbReference type="PANTHER" id="PTHR33337">
    <property type="entry name" value="GFA DOMAIN-CONTAINING PROTEIN"/>
    <property type="match status" value="1"/>
</dbReference>
<keyword evidence="2" id="KW-0479">Metal-binding</keyword>
<feature type="domain" description="CENP-V/GFA" evidence="5">
    <location>
        <begin position="5"/>
        <end position="108"/>
    </location>
</feature>
<dbReference type="InterPro" id="IPR006913">
    <property type="entry name" value="CENP-V/GFA"/>
</dbReference>
<dbReference type="OrthoDB" id="9807246at2"/>
<dbReference type="AlphaFoldDB" id="A0A0A0HNW5"/>
<dbReference type="PANTHER" id="PTHR33337:SF40">
    <property type="entry name" value="CENP-V_GFA DOMAIN-CONTAINING PROTEIN-RELATED"/>
    <property type="match status" value="1"/>
</dbReference>
<comment type="similarity">
    <text evidence="1">Belongs to the Gfa family.</text>
</comment>
<dbReference type="Gene3D" id="3.90.1590.10">
    <property type="entry name" value="glutathione-dependent formaldehyde- activating enzyme (gfa)"/>
    <property type="match status" value="1"/>
</dbReference>
<dbReference type="PROSITE" id="PS51891">
    <property type="entry name" value="CENP_V_GFA"/>
    <property type="match status" value="1"/>
</dbReference>
<evidence type="ECO:0000256" key="2">
    <source>
        <dbReference type="ARBA" id="ARBA00022723"/>
    </source>
</evidence>
<sequence>MTGSMTGHCLCGAVTLSALSHAGTVSACHCSMCRRWSGAAMWVLEAPVGAVEVAGPVERYRSSSFAERAWCGACGTQLWIKDDDGPYELMPGLFDDARDLSLSHEIYVDQAFVSVTLSGGHRRMTQAEYEAAERHVGGEK</sequence>
<evidence type="ECO:0000256" key="1">
    <source>
        <dbReference type="ARBA" id="ARBA00005495"/>
    </source>
</evidence>